<evidence type="ECO:0000256" key="9">
    <source>
        <dbReference type="ARBA" id="ARBA00023012"/>
    </source>
</evidence>
<feature type="domain" description="HAMP" evidence="15">
    <location>
        <begin position="307"/>
        <end position="359"/>
    </location>
</feature>
<keyword evidence="11" id="KW-0812">Transmembrane</keyword>
<dbReference type="SUPFAM" id="SSF55874">
    <property type="entry name" value="ATPase domain of HSP90 chaperone/DNA topoisomerase II/histidine kinase"/>
    <property type="match status" value="1"/>
</dbReference>
<protein>
    <recommendedName>
        <fullName evidence="3">histidine kinase</fullName>
        <ecNumber evidence="3">2.7.13.3</ecNumber>
    </recommendedName>
</protein>
<evidence type="ECO:0000313" key="17">
    <source>
        <dbReference type="Proteomes" id="UP000178187"/>
    </source>
</evidence>
<dbReference type="NCBIfam" id="TIGR00229">
    <property type="entry name" value="sensory_box"/>
    <property type="match status" value="1"/>
</dbReference>
<dbReference type="PROSITE" id="PS50113">
    <property type="entry name" value="PAC"/>
    <property type="match status" value="1"/>
</dbReference>
<dbReference type="InterPro" id="IPR000014">
    <property type="entry name" value="PAS"/>
</dbReference>
<feature type="domain" description="Histidine kinase" evidence="12">
    <location>
        <begin position="560"/>
        <end position="789"/>
    </location>
</feature>
<dbReference type="CDD" id="cd00130">
    <property type="entry name" value="PAS"/>
    <property type="match status" value="1"/>
</dbReference>
<comment type="caution">
    <text evidence="16">The sequence shown here is derived from an EMBL/GenBank/DDBJ whole genome shotgun (WGS) entry which is preliminary data.</text>
</comment>
<evidence type="ECO:0000256" key="5">
    <source>
        <dbReference type="ARBA" id="ARBA00022679"/>
    </source>
</evidence>
<dbReference type="InterPro" id="IPR003660">
    <property type="entry name" value="HAMP_dom"/>
</dbReference>
<evidence type="ECO:0000313" key="16">
    <source>
        <dbReference type="EMBL" id="OGW99613.1"/>
    </source>
</evidence>
<dbReference type="InterPro" id="IPR003594">
    <property type="entry name" value="HATPase_dom"/>
</dbReference>
<dbReference type="SMART" id="SM00304">
    <property type="entry name" value="HAMP"/>
    <property type="match status" value="1"/>
</dbReference>
<dbReference type="InterPro" id="IPR003661">
    <property type="entry name" value="HisK_dim/P_dom"/>
</dbReference>
<reference evidence="16 17" key="1">
    <citation type="journal article" date="2016" name="Nat. Commun.">
        <title>Thousands of microbial genomes shed light on interconnected biogeochemical processes in an aquifer system.</title>
        <authorList>
            <person name="Anantharaman K."/>
            <person name="Brown C.T."/>
            <person name="Hug L.A."/>
            <person name="Sharon I."/>
            <person name="Castelle C.J."/>
            <person name="Probst A.J."/>
            <person name="Thomas B.C."/>
            <person name="Singh A."/>
            <person name="Wilkins M.J."/>
            <person name="Karaoz U."/>
            <person name="Brodie E.L."/>
            <person name="Williams K.H."/>
            <person name="Hubbard S.S."/>
            <person name="Banfield J.F."/>
        </authorList>
    </citation>
    <scope>NUCLEOTIDE SEQUENCE [LARGE SCALE GENOMIC DNA]</scope>
</reference>
<comment type="subcellular location">
    <subcellularLocation>
        <location evidence="2">Membrane</location>
    </subcellularLocation>
</comment>
<keyword evidence="11" id="KW-1133">Transmembrane helix</keyword>
<dbReference type="PANTHER" id="PTHR43065">
    <property type="entry name" value="SENSOR HISTIDINE KINASE"/>
    <property type="match status" value="1"/>
</dbReference>
<feature type="coiled-coil region" evidence="10">
    <location>
        <begin position="521"/>
        <end position="551"/>
    </location>
</feature>
<keyword evidence="4" id="KW-0597">Phosphoprotein</keyword>
<proteinExistence type="predicted"/>
<keyword evidence="10" id="KW-0175">Coiled coil</keyword>
<evidence type="ECO:0000256" key="8">
    <source>
        <dbReference type="ARBA" id="ARBA00022840"/>
    </source>
</evidence>
<evidence type="ECO:0000256" key="11">
    <source>
        <dbReference type="SAM" id="Phobius"/>
    </source>
</evidence>
<feature type="domain" description="PAS" evidence="13">
    <location>
        <begin position="381"/>
        <end position="423"/>
    </location>
</feature>
<dbReference type="GO" id="GO:0000155">
    <property type="term" value="F:phosphorelay sensor kinase activity"/>
    <property type="evidence" value="ECO:0007669"/>
    <property type="project" value="InterPro"/>
</dbReference>
<dbReference type="SMART" id="SM00091">
    <property type="entry name" value="PAS"/>
    <property type="match status" value="1"/>
</dbReference>
<evidence type="ECO:0000256" key="1">
    <source>
        <dbReference type="ARBA" id="ARBA00000085"/>
    </source>
</evidence>
<dbReference type="Pfam" id="PF00512">
    <property type="entry name" value="HisKA"/>
    <property type="match status" value="1"/>
</dbReference>
<dbReference type="Proteomes" id="UP000178187">
    <property type="component" value="Unassembled WGS sequence"/>
</dbReference>
<dbReference type="PROSITE" id="PS50885">
    <property type="entry name" value="HAMP"/>
    <property type="match status" value="1"/>
</dbReference>
<dbReference type="Gene3D" id="6.10.340.10">
    <property type="match status" value="1"/>
</dbReference>
<dbReference type="InterPro" id="IPR036890">
    <property type="entry name" value="HATPase_C_sf"/>
</dbReference>
<keyword evidence="5" id="KW-0808">Transferase</keyword>
<dbReference type="Pfam" id="PF02518">
    <property type="entry name" value="HATPase_c"/>
    <property type="match status" value="1"/>
</dbReference>
<evidence type="ECO:0000256" key="4">
    <source>
        <dbReference type="ARBA" id="ARBA00022553"/>
    </source>
</evidence>
<dbReference type="GO" id="GO:0016020">
    <property type="term" value="C:membrane"/>
    <property type="evidence" value="ECO:0007669"/>
    <property type="project" value="UniProtKB-SubCell"/>
</dbReference>
<dbReference type="SUPFAM" id="SSF158472">
    <property type="entry name" value="HAMP domain-like"/>
    <property type="match status" value="1"/>
</dbReference>
<feature type="transmembrane region" description="Helical" evidence="11">
    <location>
        <begin position="283"/>
        <end position="305"/>
    </location>
</feature>
<evidence type="ECO:0000256" key="7">
    <source>
        <dbReference type="ARBA" id="ARBA00022777"/>
    </source>
</evidence>
<dbReference type="CDD" id="cd00082">
    <property type="entry name" value="HisKA"/>
    <property type="match status" value="1"/>
</dbReference>
<dbReference type="Pfam" id="PF13426">
    <property type="entry name" value="PAS_9"/>
    <property type="match status" value="1"/>
</dbReference>
<dbReference type="PROSITE" id="PS50109">
    <property type="entry name" value="HIS_KIN"/>
    <property type="match status" value="1"/>
</dbReference>
<dbReference type="Gene3D" id="1.10.287.130">
    <property type="match status" value="1"/>
</dbReference>
<feature type="domain" description="PAC" evidence="14">
    <location>
        <begin position="453"/>
        <end position="505"/>
    </location>
</feature>
<comment type="catalytic activity">
    <reaction evidence="1">
        <text>ATP + protein L-histidine = ADP + protein N-phospho-L-histidine.</text>
        <dbReference type="EC" id="2.7.13.3"/>
    </reaction>
</comment>
<evidence type="ECO:0000256" key="2">
    <source>
        <dbReference type="ARBA" id="ARBA00004370"/>
    </source>
</evidence>
<dbReference type="GO" id="GO:0005524">
    <property type="term" value="F:ATP binding"/>
    <property type="evidence" value="ECO:0007669"/>
    <property type="project" value="UniProtKB-KW"/>
</dbReference>
<keyword evidence="6" id="KW-0547">Nucleotide-binding</keyword>
<evidence type="ECO:0000259" key="13">
    <source>
        <dbReference type="PROSITE" id="PS50112"/>
    </source>
</evidence>
<dbReference type="InterPro" id="IPR000700">
    <property type="entry name" value="PAS-assoc_C"/>
</dbReference>
<name>A0A1G1L384_9BACT</name>
<dbReference type="SMART" id="SM00388">
    <property type="entry name" value="HisKA"/>
    <property type="match status" value="1"/>
</dbReference>
<keyword evidence="8" id="KW-0067">ATP-binding</keyword>
<dbReference type="CDD" id="cd00075">
    <property type="entry name" value="HATPase"/>
    <property type="match status" value="1"/>
</dbReference>
<dbReference type="EC" id="2.7.13.3" evidence="3"/>
<feature type="transmembrane region" description="Helical" evidence="11">
    <location>
        <begin position="6"/>
        <end position="30"/>
    </location>
</feature>
<dbReference type="InterPro" id="IPR005467">
    <property type="entry name" value="His_kinase_dom"/>
</dbReference>
<evidence type="ECO:0000256" key="3">
    <source>
        <dbReference type="ARBA" id="ARBA00012438"/>
    </source>
</evidence>
<evidence type="ECO:0000259" key="14">
    <source>
        <dbReference type="PROSITE" id="PS50113"/>
    </source>
</evidence>
<evidence type="ECO:0000259" key="12">
    <source>
        <dbReference type="PROSITE" id="PS50109"/>
    </source>
</evidence>
<dbReference type="AlphaFoldDB" id="A0A1G1L384"/>
<dbReference type="InterPro" id="IPR036097">
    <property type="entry name" value="HisK_dim/P_sf"/>
</dbReference>
<evidence type="ECO:0000256" key="6">
    <source>
        <dbReference type="ARBA" id="ARBA00022741"/>
    </source>
</evidence>
<dbReference type="PRINTS" id="PR00344">
    <property type="entry name" value="BCTRLSENSOR"/>
</dbReference>
<accession>A0A1G1L384</accession>
<dbReference type="InterPro" id="IPR004358">
    <property type="entry name" value="Sig_transdc_His_kin-like_C"/>
</dbReference>
<sequence length="789" mass="88181">MKFAHKLTVLFISISVIVITIMLAIAYFQVGKILESEIRRRMESRVIFTMDALGRFLSRSLNDIKIIAGDPVISSGNATAEQITERLIFFRNTYKQYGSLSFFNLERIRIADTAGLHIGKQHQMVPYWEDVLSGKMSAARDVRIAEELQVPIVYFASVVNNKEGRATGVVVARLPASHLFEMAKGNVGIQEEEMNIINKDGLLIYSNHNREGILKEHLPEWESIKMAQREKIFGSGKSKRPDEKEMHFIAFCRERGYLDFKGNGWIIVSHVPTRVVYGPINKLFKILVMMFIVMLPGLVLAGYLFSKTVSLPLAMLSFSAGEIGKGKLDTVIEVKSKDEFGSLANTFKQMAADLKKTTISIDSLNKEITEREKTEWDLKNQKAFIESTLNAIPDIFYAFDKSGKFLIWNESFRKVTGYSDVELHRIKPTGFFLREDIPRIFVAIERIWKDGVSRETANLVLKDGTQLPYEFISSVLKDGVGNIIGFSGTGRDLSERKKAEEDLSHALKKEIKSREILSSMLADNNEIRKRLEQNIEELKRAQALLVQAEKLSSIGQLAAGVAHEVKNPLAVIQLGTEYLMKKLDGQESFQETLSDIDQSVKRANSVVKGLLNLAGVKKINLSEEKILAVIDSSILRVKHELIKNHVNIVKGGDAQNLSVGVDKQQMEQVFINLFMNAIQAMGVQGGDISVYLDIVRMTEELPDVGRRSIDRFSVGESALRIVVRDRGPGFSFGQLEKLFGPFYTTKTAGLGTGLGLVVVKEIVELHGGIIIAANHDGGGAQFSIYLKIS</sequence>
<evidence type="ECO:0000259" key="15">
    <source>
        <dbReference type="PROSITE" id="PS50885"/>
    </source>
</evidence>
<keyword evidence="9" id="KW-0902">Two-component regulatory system</keyword>
<dbReference type="SUPFAM" id="SSF47384">
    <property type="entry name" value="Homodimeric domain of signal transducing histidine kinase"/>
    <property type="match status" value="1"/>
</dbReference>
<gene>
    <name evidence="16" type="ORF">A3G33_00585</name>
</gene>
<dbReference type="SMART" id="SM00387">
    <property type="entry name" value="HATPase_c"/>
    <property type="match status" value="1"/>
</dbReference>
<dbReference type="PROSITE" id="PS50112">
    <property type="entry name" value="PAS"/>
    <property type="match status" value="1"/>
</dbReference>
<dbReference type="CDD" id="cd06225">
    <property type="entry name" value="HAMP"/>
    <property type="match status" value="1"/>
</dbReference>
<dbReference type="PANTHER" id="PTHR43065:SF10">
    <property type="entry name" value="PEROXIDE STRESS-ACTIVATED HISTIDINE KINASE MAK3"/>
    <property type="match status" value="1"/>
</dbReference>
<dbReference type="Gene3D" id="3.30.565.10">
    <property type="entry name" value="Histidine kinase-like ATPase, C-terminal domain"/>
    <property type="match status" value="1"/>
</dbReference>
<organism evidence="16 17">
    <name type="scientific">Candidatus Danuiimicrobium aquiferis</name>
    <dbReference type="NCBI Taxonomy" id="1801832"/>
    <lineage>
        <taxon>Bacteria</taxon>
        <taxon>Pseudomonadati</taxon>
        <taxon>Candidatus Omnitrophota</taxon>
        <taxon>Candidatus Danuiimicrobium</taxon>
    </lineage>
</organism>
<dbReference type="SUPFAM" id="SSF55785">
    <property type="entry name" value="PYP-like sensor domain (PAS domain)"/>
    <property type="match status" value="1"/>
</dbReference>
<dbReference type="Pfam" id="PF00672">
    <property type="entry name" value="HAMP"/>
    <property type="match status" value="1"/>
</dbReference>
<evidence type="ECO:0000256" key="10">
    <source>
        <dbReference type="SAM" id="Coils"/>
    </source>
</evidence>
<keyword evidence="11" id="KW-0472">Membrane</keyword>
<dbReference type="InterPro" id="IPR035965">
    <property type="entry name" value="PAS-like_dom_sf"/>
</dbReference>
<keyword evidence="7" id="KW-0418">Kinase</keyword>
<dbReference type="Gene3D" id="3.30.450.20">
    <property type="entry name" value="PAS domain"/>
    <property type="match status" value="2"/>
</dbReference>
<dbReference type="EMBL" id="MHFR01000001">
    <property type="protein sequence ID" value="OGW99613.1"/>
    <property type="molecule type" value="Genomic_DNA"/>
</dbReference>